<evidence type="ECO:0000313" key="1">
    <source>
        <dbReference type="EMBL" id="XCG64591.1"/>
    </source>
</evidence>
<dbReference type="InterPro" id="IPR052036">
    <property type="entry name" value="Hydrolase/PRTase-associated"/>
</dbReference>
<dbReference type="AlphaFoldDB" id="A0AAU8DRF3"/>
<dbReference type="GO" id="GO:0046677">
    <property type="term" value="P:response to antibiotic"/>
    <property type="evidence" value="ECO:0007669"/>
    <property type="project" value="InterPro"/>
</dbReference>
<dbReference type="CDD" id="cd14728">
    <property type="entry name" value="Ere-like"/>
    <property type="match status" value="1"/>
</dbReference>
<dbReference type="RefSeq" id="WP_353650204.1">
    <property type="nucleotide sequence ID" value="NZ_CP159218.1"/>
</dbReference>
<dbReference type="Pfam" id="PF05139">
    <property type="entry name" value="Erythro_esteras"/>
    <property type="match status" value="1"/>
</dbReference>
<dbReference type="EMBL" id="CP159218">
    <property type="protein sequence ID" value="XCG64591.1"/>
    <property type="molecule type" value="Genomic_DNA"/>
</dbReference>
<sequence>MTTSALVSTTSLAAVASRAQLLALGECTHLDSALALRRNALLPELVAHGFRSVALETDRVAALVVDDYLSGKCDDFEETLERGFSHGFGRMEANRALVRWLRHHNEDADESDRVSFHGIDAAVENLSAPSPLAYLQQAAEYLGHTVDLAEVAGPDEQWSRTEAVTDAASSPGDSAAARELRCWADDAANELIARAPELLTATSSAQWHRTRIVLDAGLGLLRYHRQCARGAEAAVRISGLLATRDALMARNILDIRSLEAPRGPTLVFAHNSHLQRVPATLAMSGMELGWTPAGAIVAQLSLEEQIFVAGSIGRSDGLGLGGPAAGSYEAMLDTWVDPWGIVEVSAMPAAERRNDVSPQQGYVPLDAHLLTDAAAVLHIREGTADRSWI</sequence>
<organism evidence="1">
    <name type="scientific">Nakamurella sp. A5-74</name>
    <dbReference type="NCBI Taxonomy" id="3158264"/>
    <lineage>
        <taxon>Bacteria</taxon>
        <taxon>Bacillati</taxon>
        <taxon>Actinomycetota</taxon>
        <taxon>Actinomycetes</taxon>
        <taxon>Nakamurellales</taxon>
        <taxon>Nakamurellaceae</taxon>
        <taxon>Nakamurella</taxon>
    </lineage>
</organism>
<name>A0AAU8DRF3_9ACTN</name>
<gene>
    <name evidence="1" type="ORF">ABLG96_04455</name>
</gene>
<dbReference type="PANTHER" id="PTHR31299:SF0">
    <property type="entry name" value="ESTERASE, PUTATIVE (AFU_ORTHOLOGUE AFUA_1G05850)-RELATED"/>
    <property type="match status" value="1"/>
</dbReference>
<dbReference type="InterPro" id="IPR007815">
    <property type="entry name" value="Emycin_Estase"/>
</dbReference>
<dbReference type="Gene3D" id="3.30.1870.10">
    <property type="entry name" value="EreA-like, domain 2"/>
    <property type="match status" value="1"/>
</dbReference>
<dbReference type="PANTHER" id="PTHR31299">
    <property type="entry name" value="ESTERASE, PUTATIVE (AFU_ORTHOLOGUE AFUA_1G05850)-RELATED"/>
    <property type="match status" value="1"/>
</dbReference>
<proteinExistence type="predicted"/>
<reference evidence="1" key="1">
    <citation type="submission" date="2024-05" db="EMBL/GenBank/DDBJ databases">
        <authorList>
            <person name="Cai S.Y."/>
            <person name="Jin L.M."/>
            <person name="Li H.R."/>
        </authorList>
    </citation>
    <scope>NUCLEOTIDE SEQUENCE</scope>
    <source>
        <strain evidence="1">A5-74</strain>
    </source>
</reference>
<dbReference type="SUPFAM" id="SSF159501">
    <property type="entry name" value="EreA/ChaN-like"/>
    <property type="match status" value="1"/>
</dbReference>
<accession>A0AAU8DRF3</accession>
<protein>
    <submittedName>
        <fullName evidence="1">Erythromycin esterase family protein</fullName>
    </submittedName>
</protein>